<dbReference type="CDD" id="cd06170">
    <property type="entry name" value="LuxR_C_like"/>
    <property type="match status" value="1"/>
</dbReference>
<reference evidence="5" key="2">
    <citation type="submission" date="2020-09" db="EMBL/GenBank/DDBJ databases">
        <authorList>
            <person name="Sun Q."/>
            <person name="Zhou Y."/>
        </authorList>
    </citation>
    <scope>NUCLEOTIDE SEQUENCE</scope>
    <source>
        <strain evidence="5">CGMCC 4.5737</strain>
    </source>
</reference>
<dbReference type="GO" id="GO:0003677">
    <property type="term" value="F:DNA binding"/>
    <property type="evidence" value="ECO:0007669"/>
    <property type="project" value="UniProtKB-KW"/>
</dbReference>
<dbReference type="GO" id="GO:0006355">
    <property type="term" value="P:regulation of DNA-templated transcription"/>
    <property type="evidence" value="ECO:0007669"/>
    <property type="project" value="InterPro"/>
</dbReference>
<dbReference type="Pfam" id="PF00196">
    <property type="entry name" value="GerE"/>
    <property type="match status" value="1"/>
</dbReference>
<evidence type="ECO:0000313" key="6">
    <source>
        <dbReference type="Proteomes" id="UP000637578"/>
    </source>
</evidence>
<gene>
    <name evidence="5" type="ORF">GCM10012275_22810</name>
</gene>
<dbReference type="EMBL" id="BMMK01000008">
    <property type="protein sequence ID" value="GGM51306.1"/>
    <property type="molecule type" value="Genomic_DNA"/>
</dbReference>
<feature type="domain" description="HTH luxR-type" evidence="4">
    <location>
        <begin position="21"/>
        <end position="86"/>
    </location>
</feature>
<dbReference type="SUPFAM" id="SSF46894">
    <property type="entry name" value="C-terminal effector domain of the bipartite response regulators"/>
    <property type="match status" value="1"/>
</dbReference>
<evidence type="ECO:0000259" key="4">
    <source>
        <dbReference type="PROSITE" id="PS50043"/>
    </source>
</evidence>
<proteinExistence type="predicted"/>
<dbReference type="AlphaFoldDB" id="A0A8J3CC12"/>
<dbReference type="Gene3D" id="1.10.10.10">
    <property type="entry name" value="Winged helix-like DNA-binding domain superfamily/Winged helix DNA-binding domain"/>
    <property type="match status" value="1"/>
</dbReference>
<evidence type="ECO:0000313" key="5">
    <source>
        <dbReference type="EMBL" id="GGM51306.1"/>
    </source>
</evidence>
<accession>A0A8J3CC12</accession>
<keyword evidence="3" id="KW-0804">Transcription</keyword>
<dbReference type="PROSITE" id="PS50043">
    <property type="entry name" value="HTH_LUXR_2"/>
    <property type="match status" value="1"/>
</dbReference>
<organism evidence="5 6">
    <name type="scientific">Longimycelium tulufanense</name>
    <dbReference type="NCBI Taxonomy" id="907463"/>
    <lineage>
        <taxon>Bacteria</taxon>
        <taxon>Bacillati</taxon>
        <taxon>Actinomycetota</taxon>
        <taxon>Actinomycetes</taxon>
        <taxon>Pseudonocardiales</taxon>
        <taxon>Pseudonocardiaceae</taxon>
        <taxon>Longimycelium</taxon>
    </lineage>
</organism>
<comment type="caution">
    <text evidence="5">The sequence shown here is derived from an EMBL/GenBank/DDBJ whole genome shotgun (WGS) entry which is preliminary data.</text>
</comment>
<evidence type="ECO:0000256" key="3">
    <source>
        <dbReference type="ARBA" id="ARBA00023163"/>
    </source>
</evidence>
<name>A0A8J3CC12_9PSEU</name>
<dbReference type="PANTHER" id="PTHR44688:SF16">
    <property type="entry name" value="DNA-BINDING TRANSCRIPTIONAL ACTIVATOR DEVR_DOSR"/>
    <property type="match status" value="1"/>
</dbReference>
<reference evidence="5" key="1">
    <citation type="journal article" date="2014" name="Int. J. Syst. Evol. Microbiol.">
        <title>Complete genome sequence of Corynebacterium casei LMG S-19264T (=DSM 44701T), isolated from a smear-ripened cheese.</title>
        <authorList>
            <consortium name="US DOE Joint Genome Institute (JGI-PGF)"/>
            <person name="Walter F."/>
            <person name="Albersmeier A."/>
            <person name="Kalinowski J."/>
            <person name="Ruckert C."/>
        </authorList>
    </citation>
    <scope>NUCLEOTIDE SEQUENCE</scope>
    <source>
        <strain evidence="5">CGMCC 4.5737</strain>
    </source>
</reference>
<sequence>MAWCHGLIEACSRRLELTRVSPSDLDVLTPRETDVLYLFVKGVSNAEVAAHLTLSAATVKTHLDRFMAKLCLSSRAQAVVLAYETGLVTPHRYTQEHDNNGR</sequence>
<protein>
    <recommendedName>
        <fullName evidence="4">HTH luxR-type domain-containing protein</fullName>
    </recommendedName>
</protein>
<dbReference type="PANTHER" id="PTHR44688">
    <property type="entry name" value="DNA-BINDING TRANSCRIPTIONAL ACTIVATOR DEVR_DOSR"/>
    <property type="match status" value="1"/>
</dbReference>
<dbReference type="InterPro" id="IPR000792">
    <property type="entry name" value="Tscrpt_reg_LuxR_C"/>
</dbReference>
<keyword evidence="1" id="KW-0805">Transcription regulation</keyword>
<dbReference type="InterPro" id="IPR016032">
    <property type="entry name" value="Sig_transdc_resp-reg_C-effctor"/>
</dbReference>
<evidence type="ECO:0000256" key="1">
    <source>
        <dbReference type="ARBA" id="ARBA00023015"/>
    </source>
</evidence>
<dbReference type="Proteomes" id="UP000637578">
    <property type="component" value="Unassembled WGS sequence"/>
</dbReference>
<dbReference type="InterPro" id="IPR036388">
    <property type="entry name" value="WH-like_DNA-bd_sf"/>
</dbReference>
<dbReference type="SMART" id="SM00421">
    <property type="entry name" value="HTH_LUXR"/>
    <property type="match status" value="1"/>
</dbReference>
<dbReference type="PRINTS" id="PR00038">
    <property type="entry name" value="HTHLUXR"/>
</dbReference>
<evidence type="ECO:0000256" key="2">
    <source>
        <dbReference type="ARBA" id="ARBA00023125"/>
    </source>
</evidence>
<keyword evidence="6" id="KW-1185">Reference proteome</keyword>
<keyword evidence="2" id="KW-0238">DNA-binding</keyword>